<dbReference type="EMBL" id="QQNB01000003">
    <property type="protein sequence ID" value="RDE04840.1"/>
    <property type="molecule type" value="Genomic_DNA"/>
</dbReference>
<dbReference type="RefSeq" id="WP_114688578.1">
    <property type="nucleotide sequence ID" value="NZ_QQNB01000003.1"/>
</dbReference>
<evidence type="ECO:0000313" key="2">
    <source>
        <dbReference type="Proteomes" id="UP000253918"/>
    </source>
</evidence>
<keyword evidence="2" id="KW-1185">Reference proteome</keyword>
<sequence length="296" mass="30615">MRHVAPLLLLLLAAAPPATERTVSGDGVVAARIGAATLRLRIDPAATAMPLIHAEAAARAGLKPGMFGIGYRVGPERVTGRTAVARIELGDGTALRRRIGWTQPHYAPDVDGVIGPGGLDEPVVRFVLGPGRPGERTVALPMMDQGGMAAGWGERFARLDVGGQPMRVRFDPHGAHTLATAGAAARLAQSNGGTLSGKAEPVPIVFGISRPARPLDLAKPLEVGPLSIAHLLARTADFGSTAGIPDKEADPDEVVVVAKGKHDPSRDRLSLGADVLGRCSALVFDKPAGVVRLTCG</sequence>
<gene>
    <name evidence="1" type="ORF">DVW87_14815</name>
</gene>
<proteinExistence type="predicted"/>
<protein>
    <submittedName>
        <fullName evidence="1">Uncharacterized protein</fullName>
    </submittedName>
</protein>
<accession>A0A369VUH0</accession>
<comment type="caution">
    <text evidence="1">The sequence shown here is derived from an EMBL/GenBank/DDBJ whole genome shotgun (WGS) entry which is preliminary data.</text>
</comment>
<reference evidence="1 2" key="1">
    <citation type="submission" date="2018-07" db="EMBL/GenBank/DDBJ databases">
        <title>a novel species of Sphingomonas isolated from the rhizosphere soil of Araceae plant.</title>
        <authorList>
            <person name="Zhiyong W."/>
            <person name="Qinglan Z."/>
            <person name="Zhiwei F."/>
            <person name="Ding X."/>
            <person name="Gejiao W."/>
            <person name="Shixue Z."/>
        </authorList>
    </citation>
    <scope>NUCLEOTIDE SEQUENCE [LARGE SCALE GENOMIC DNA]</scope>
    <source>
        <strain evidence="1 2">WZY 27</strain>
    </source>
</reference>
<dbReference type="Proteomes" id="UP000253918">
    <property type="component" value="Unassembled WGS sequence"/>
</dbReference>
<evidence type="ECO:0000313" key="1">
    <source>
        <dbReference type="EMBL" id="RDE04840.1"/>
    </source>
</evidence>
<organism evidence="1 2">
    <name type="scientific">Sphingomonas aracearum</name>
    <dbReference type="NCBI Taxonomy" id="2283317"/>
    <lineage>
        <taxon>Bacteria</taxon>
        <taxon>Pseudomonadati</taxon>
        <taxon>Pseudomonadota</taxon>
        <taxon>Alphaproteobacteria</taxon>
        <taxon>Sphingomonadales</taxon>
        <taxon>Sphingomonadaceae</taxon>
        <taxon>Sphingomonas</taxon>
    </lineage>
</organism>
<dbReference type="AlphaFoldDB" id="A0A369VUH0"/>
<dbReference type="OrthoDB" id="8478659at2"/>
<name>A0A369VUH0_9SPHN</name>